<evidence type="ECO:0000256" key="5">
    <source>
        <dbReference type="SAM" id="MobiDB-lite"/>
    </source>
</evidence>
<feature type="transmembrane region" description="Helical" evidence="6">
    <location>
        <begin position="37"/>
        <end position="69"/>
    </location>
</feature>
<evidence type="ECO:0000256" key="2">
    <source>
        <dbReference type="ARBA" id="ARBA00022692"/>
    </source>
</evidence>
<keyword evidence="3 6" id="KW-1133">Transmembrane helix</keyword>
<keyword evidence="2 6" id="KW-0812">Transmembrane</keyword>
<dbReference type="PANTHER" id="PTHR33514:SF15">
    <property type="entry name" value="COBALT TRANSPORT PROTEIN"/>
    <property type="match status" value="1"/>
</dbReference>
<dbReference type="Pfam" id="PF02361">
    <property type="entry name" value="CbiQ"/>
    <property type="match status" value="1"/>
</dbReference>
<gene>
    <name evidence="7" type="ORF">RM572_05365</name>
</gene>
<feature type="transmembrane region" description="Helical" evidence="6">
    <location>
        <begin position="281"/>
        <end position="301"/>
    </location>
</feature>
<dbReference type="PANTHER" id="PTHR33514">
    <property type="entry name" value="PROTEIN ABCI12, CHLOROPLASTIC"/>
    <property type="match status" value="1"/>
</dbReference>
<protein>
    <submittedName>
        <fullName evidence="7">CbiQ family ECF transporter T component</fullName>
    </submittedName>
</protein>
<accession>A0ABU2NMK1</accession>
<evidence type="ECO:0000256" key="3">
    <source>
        <dbReference type="ARBA" id="ARBA00022989"/>
    </source>
</evidence>
<evidence type="ECO:0000256" key="1">
    <source>
        <dbReference type="ARBA" id="ARBA00004141"/>
    </source>
</evidence>
<organism evidence="7 8">
    <name type="scientific">Streptomyces hazeniae</name>
    <dbReference type="NCBI Taxonomy" id="3075538"/>
    <lineage>
        <taxon>Bacteria</taxon>
        <taxon>Bacillati</taxon>
        <taxon>Actinomycetota</taxon>
        <taxon>Actinomycetes</taxon>
        <taxon>Kitasatosporales</taxon>
        <taxon>Streptomycetaceae</taxon>
        <taxon>Streptomyces</taxon>
    </lineage>
</organism>
<keyword evidence="8" id="KW-1185">Reference proteome</keyword>
<evidence type="ECO:0000313" key="7">
    <source>
        <dbReference type="EMBL" id="MDT0378206.1"/>
    </source>
</evidence>
<feature type="transmembrane region" description="Helical" evidence="6">
    <location>
        <begin position="357"/>
        <end position="374"/>
    </location>
</feature>
<dbReference type="EMBL" id="JAVREQ010000003">
    <property type="protein sequence ID" value="MDT0378206.1"/>
    <property type="molecule type" value="Genomic_DNA"/>
</dbReference>
<feature type="transmembrane region" description="Helical" evidence="6">
    <location>
        <begin position="321"/>
        <end position="337"/>
    </location>
</feature>
<reference evidence="8" key="1">
    <citation type="submission" date="2023-07" db="EMBL/GenBank/DDBJ databases">
        <title>30 novel species of actinomycetes from the DSMZ collection.</title>
        <authorList>
            <person name="Nouioui I."/>
        </authorList>
    </citation>
    <scope>NUCLEOTIDE SEQUENCE [LARGE SCALE GENOMIC DNA]</scope>
    <source>
        <strain evidence="8">DSM 42041</strain>
    </source>
</reference>
<keyword evidence="4 6" id="KW-0472">Membrane</keyword>
<name>A0ABU2NMK1_9ACTN</name>
<evidence type="ECO:0000313" key="8">
    <source>
        <dbReference type="Proteomes" id="UP001183414"/>
    </source>
</evidence>
<evidence type="ECO:0000256" key="6">
    <source>
        <dbReference type="SAM" id="Phobius"/>
    </source>
</evidence>
<feature type="transmembrane region" description="Helical" evidence="6">
    <location>
        <begin position="144"/>
        <end position="161"/>
    </location>
</feature>
<feature type="region of interest" description="Disordered" evidence="5">
    <location>
        <begin position="1"/>
        <end position="20"/>
    </location>
</feature>
<sequence length="388" mass="40144">MKDSAGGRTTALAPPSGSPAVRRAAGALPRTLHPGCWWLWALGLAAAASRTGNPVLLGLLLSVAGLVVVQRRSDAPWALAFRLYLALGAFIVLMRVVFRIVFGGGQGDVVLFVLPEIPLPELARGIRLLGPVAAEELLGGFYDGMRLAAMVVCVGAANALANPKRMLKALPGALYEVGTSVVVTLTVAPQLVESVQRVHRARRLRGGAGRGRRALRGLIIPVLEDAMNRSLTLAAAMASHGYGRTGRLDGRARLLTGGLVLVGLLGVCVGLYGALGGGSPSYLGAPLLVAALGVAVTGFFLGGRRVRRSRYRPDRWRAAELLVAASGLASAAVMYVASRTDAATLQPSLDPIAWPQVALLPAAAVLIGVLPAFLTPRPPAGLTKGAAA</sequence>
<comment type="subcellular location">
    <subcellularLocation>
        <location evidence="1">Membrane</location>
        <topology evidence="1">Multi-pass membrane protein</topology>
    </subcellularLocation>
</comment>
<dbReference type="Proteomes" id="UP001183414">
    <property type="component" value="Unassembled WGS sequence"/>
</dbReference>
<dbReference type="RefSeq" id="WP_311672114.1">
    <property type="nucleotide sequence ID" value="NZ_JAVREQ010000003.1"/>
</dbReference>
<feature type="transmembrane region" description="Helical" evidence="6">
    <location>
        <begin position="81"/>
        <end position="102"/>
    </location>
</feature>
<proteinExistence type="predicted"/>
<feature type="transmembrane region" description="Helical" evidence="6">
    <location>
        <begin position="254"/>
        <end position="275"/>
    </location>
</feature>
<dbReference type="InterPro" id="IPR003339">
    <property type="entry name" value="ABC/ECF_trnsptr_transmembrane"/>
</dbReference>
<evidence type="ECO:0000256" key="4">
    <source>
        <dbReference type="ARBA" id="ARBA00023136"/>
    </source>
</evidence>
<comment type="caution">
    <text evidence="7">The sequence shown here is derived from an EMBL/GenBank/DDBJ whole genome shotgun (WGS) entry which is preliminary data.</text>
</comment>